<evidence type="ECO:0000313" key="2">
    <source>
        <dbReference type="EMBL" id="RCR65640.1"/>
    </source>
</evidence>
<dbReference type="EMBL" id="QOWE01000039">
    <property type="protein sequence ID" value="RCR65640.1"/>
    <property type="molecule type" value="Genomic_DNA"/>
</dbReference>
<organism evidence="2 3">
    <name type="scientific">Larkinella punicea</name>
    <dbReference type="NCBI Taxonomy" id="2315727"/>
    <lineage>
        <taxon>Bacteria</taxon>
        <taxon>Pseudomonadati</taxon>
        <taxon>Bacteroidota</taxon>
        <taxon>Cytophagia</taxon>
        <taxon>Cytophagales</taxon>
        <taxon>Spirosomataceae</taxon>
        <taxon>Larkinella</taxon>
    </lineage>
</organism>
<comment type="caution">
    <text evidence="2">The sequence shown here is derived from an EMBL/GenBank/DDBJ whole genome shotgun (WGS) entry which is preliminary data.</text>
</comment>
<reference evidence="2 3" key="1">
    <citation type="submission" date="2018-07" db="EMBL/GenBank/DDBJ databases">
        <title>Genome analysis of Larkinella rosea.</title>
        <authorList>
            <person name="Zhou Z."/>
            <person name="Wang G."/>
        </authorList>
    </citation>
    <scope>NUCLEOTIDE SEQUENCE [LARGE SCALE GENOMIC DNA]</scope>
    <source>
        <strain evidence="3">zzj9</strain>
    </source>
</reference>
<evidence type="ECO:0000313" key="3">
    <source>
        <dbReference type="Proteomes" id="UP000253383"/>
    </source>
</evidence>
<evidence type="ECO:0000256" key="1">
    <source>
        <dbReference type="SAM" id="Phobius"/>
    </source>
</evidence>
<keyword evidence="1" id="KW-1133">Transmembrane helix</keyword>
<gene>
    <name evidence="2" type="ORF">DUE52_31065</name>
</gene>
<keyword evidence="1" id="KW-0812">Transmembrane</keyword>
<dbReference type="RefSeq" id="WP_114410035.1">
    <property type="nucleotide sequence ID" value="NZ_QOWE01000039.1"/>
</dbReference>
<dbReference type="OrthoDB" id="963414at2"/>
<feature type="transmembrane region" description="Helical" evidence="1">
    <location>
        <begin position="33"/>
        <end position="55"/>
    </location>
</feature>
<dbReference type="AlphaFoldDB" id="A0A368JD86"/>
<accession>A0A368JD86</accession>
<feature type="transmembrane region" description="Helical" evidence="1">
    <location>
        <begin position="9"/>
        <end position="27"/>
    </location>
</feature>
<proteinExistence type="predicted"/>
<keyword evidence="1" id="KW-0472">Membrane</keyword>
<protein>
    <submittedName>
        <fullName evidence="2">Uncharacterized protein</fullName>
    </submittedName>
</protein>
<name>A0A368JD86_9BACT</name>
<dbReference type="Proteomes" id="UP000253383">
    <property type="component" value="Unassembled WGS sequence"/>
</dbReference>
<sequence length="72" mass="8036">MDIRSITRYLLVLVATFFILNGTFALLNQANSFLNFAGFVLIASWVLLVVGTKGFTKLPLKKRKHHNGNTPS</sequence>
<keyword evidence="3" id="KW-1185">Reference proteome</keyword>